<dbReference type="SUPFAM" id="SSF53927">
    <property type="entry name" value="Cytidine deaminase-like"/>
    <property type="match status" value="1"/>
</dbReference>
<keyword evidence="7 15" id="KW-0378">Hydrolase</keyword>
<evidence type="ECO:0000313" key="18">
    <source>
        <dbReference type="Proteomes" id="UP000006556"/>
    </source>
</evidence>
<dbReference type="Proteomes" id="UP000006556">
    <property type="component" value="Chromosome"/>
</dbReference>
<comment type="catalytic activity">
    <reaction evidence="11 15">
        <text>cytidine + H2O + H(+) = uridine + NH4(+)</text>
        <dbReference type="Rhea" id="RHEA:16069"/>
        <dbReference type="ChEBI" id="CHEBI:15377"/>
        <dbReference type="ChEBI" id="CHEBI:15378"/>
        <dbReference type="ChEBI" id="CHEBI:16704"/>
        <dbReference type="ChEBI" id="CHEBI:17562"/>
        <dbReference type="ChEBI" id="CHEBI:28938"/>
        <dbReference type="EC" id="3.5.4.5"/>
    </reaction>
</comment>
<gene>
    <name evidence="17" type="primary">Cdd</name>
    <name evidence="17" type="ordered locus">PTH_0894</name>
</gene>
<evidence type="ECO:0000256" key="4">
    <source>
        <dbReference type="ARBA" id="ARBA00012783"/>
    </source>
</evidence>
<dbReference type="FunFam" id="3.40.140.10:FF:000008">
    <property type="entry name" value="Cytidine deaminase"/>
    <property type="match status" value="1"/>
</dbReference>
<reference evidence="18" key="1">
    <citation type="journal article" date="2008" name="Genome Res.">
        <title>The genome of Pelotomaculum thermopropionicum reveals niche-associated evolution in anaerobic microbiota.</title>
        <authorList>
            <person name="Kosaka T."/>
            <person name="Kato S."/>
            <person name="Shimoyama T."/>
            <person name="Ishii S."/>
            <person name="Abe T."/>
            <person name="Watanabe K."/>
        </authorList>
    </citation>
    <scope>NUCLEOTIDE SEQUENCE [LARGE SCALE GENOMIC DNA]</scope>
    <source>
        <strain evidence="18">DSM 13744 / JCM 10971 / SI</strain>
    </source>
</reference>
<protein>
    <recommendedName>
        <fullName evidence="5 15">Cytidine deaminase</fullName>
        <ecNumber evidence="4 15">3.5.4.5</ecNumber>
    </recommendedName>
    <alternativeName>
        <fullName evidence="9 15">Cytidine aminohydrolase</fullName>
    </alternativeName>
</protein>
<name>A5D3W4_PELTS</name>
<dbReference type="CDD" id="cd01283">
    <property type="entry name" value="cytidine_deaminase"/>
    <property type="match status" value="1"/>
</dbReference>
<dbReference type="InterPro" id="IPR050202">
    <property type="entry name" value="Cyt/Deoxycyt_deaminase"/>
</dbReference>
<evidence type="ECO:0000256" key="12">
    <source>
        <dbReference type="PIRSR" id="PIRSR606262-1"/>
    </source>
</evidence>
<dbReference type="GO" id="GO:0072527">
    <property type="term" value="P:pyrimidine-containing compound metabolic process"/>
    <property type="evidence" value="ECO:0007669"/>
    <property type="project" value="UniProtKB-ARBA"/>
</dbReference>
<dbReference type="NCBIfam" id="NF004064">
    <property type="entry name" value="PRK05578.1"/>
    <property type="match status" value="1"/>
</dbReference>
<dbReference type="InterPro" id="IPR016193">
    <property type="entry name" value="Cytidine_deaminase-like"/>
</dbReference>
<dbReference type="GO" id="GO:0004126">
    <property type="term" value="F:cytidine deaminase activity"/>
    <property type="evidence" value="ECO:0007669"/>
    <property type="project" value="UniProtKB-UniRule"/>
</dbReference>
<dbReference type="InterPro" id="IPR006262">
    <property type="entry name" value="Cyt_deam_tetra"/>
</dbReference>
<comment type="function">
    <text evidence="2 15">This enzyme scavenges exogenous and endogenous cytidine and 2'-deoxycytidine for UMP synthesis.</text>
</comment>
<evidence type="ECO:0000256" key="14">
    <source>
        <dbReference type="PIRSR" id="PIRSR606262-3"/>
    </source>
</evidence>
<dbReference type="InterPro" id="IPR016192">
    <property type="entry name" value="APOBEC/CMP_deaminase_Zn-bd"/>
</dbReference>
<evidence type="ECO:0000256" key="13">
    <source>
        <dbReference type="PIRSR" id="PIRSR606262-2"/>
    </source>
</evidence>
<dbReference type="eggNOG" id="COG0295">
    <property type="taxonomic scope" value="Bacteria"/>
</dbReference>
<dbReference type="PROSITE" id="PS51747">
    <property type="entry name" value="CYT_DCMP_DEAMINASES_2"/>
    <property type="match status" value="1"/>
</dbReference>
<dbReference type="GO" id="GO:0055086">
    <property type="term" value="P:nucleobase-containing small molecule metabolic process"/>
    <property type="evidence" value="ECO:0007669"/>
    <property type="project" value="UniProtKB-ARBA"/>
</dbReference>
<evidence type="ECO:0000313" key="17">
    <source>
        <dbReference type="EMBL" id="BAF59075.1"/>
    </source>
</evidence>
<feature type="binding site" evidence="13">
    <location>
        <begin position="47"/>
        <end position="53"/>
    </location>
    <ligand>
        <name>substrate</name>
    </ligand>
</feature>
<organism evidence="17 18">
    <name type="scientific">Pelotomaculum thermopropionicum (strain DSM 13744 / JCM 10971 / SI)</name>
    <dbReference type="NCBI Taxonomy" id="370438"/>
    <lineage>
        <taxon>Bacteria</taxon>
        <taxon>Bacillati</taxon>
        <taxon>Bacillota</taxon>
        <taxon>Clostridia</taxon>
        <taxon>Eubacteriales</taxon>
        <taxon>Desulfotomaculaceae</taxon>
        <taxon>Pelotomaculum</taxon>
    </lineage>
</organism>
<evidence type="ECO:0000256" key="1">
    <source>
        <dbReference type="ARBA" id="ARBA00001947"/>
    </source>
</evidence>
<dbReference type="GO" id="GO:0042802">
    <property type="term" value="F:identical protein binding"/>
    <property type="evidence" value="ECO:0007669"/>
    <property type="project" value="UniProtKB-ARBA"/>
</dbReference>
<evidence type="ECO:0000256" key="10">
    <source>
        <dbReference type="ARBA" id="ARBA00049252"/>
    </source>
</evidence>
<dbReference type="Gene3D" id="3.40.140.10">
    <property type="entry name" value="Cytidine Deaminase, domain 2"/>
    <property type="match status" value="1"/>
</dbReference>
<comment type="catalytic activity">
    <reaction evidence="10 15">
        <text>2'-deoxycytidine + H2O + H(+) = 2'-deoxyuridine + NH4(+)</text>
        <dbReference type="Rhea" id="RHEA:13433"/>
        <dbReference type="ChEBI" id="CHEBI:15377"/>
        <dbReference type="ChEBI" id="CHEBI:15378"/>
        <dbReference type="ChEBI" id="CHEBI:15698"/>
        <dbReference type="ChEBI" id="CHEBI:16450"/>
        <dbReference type="ChEBI" id="CHEBI:28938"/>
        <dbReference type="EC" id="3.5.4.5"/>
    </reaction>
</comment>
<comment type="similarity">
    <text evidence="3 15">Belongs to the cytidine and deoxycytidylate deaminase family.</text>
</comment>
<comment type="cofactor">
    <cofactor evidence="1 14 15">
        <name>Zn(2+)</name>
        <dbReference type="ChEBI" id="CHEBI:29105"/>
    </cofactor>
</comment>
<evidence type="ECO:0000256" key="11">
    <source>
        <dbReference type="ARBA" id="ARBA00049558"/>
    </source>
</evidence>
<dbReference type="HOGENOM" id="CLU_097262_4_1_9"/>
<dbReference type="EMBL" id="AP009389">
    <property type="protein sequence ID" value="BAF59075.1"/>
    <property type="molecule type" value="Genomic_DNA"/>
</dbReference>
<evidence type="ECO:0000256" key="8">
    <source>
        <dbReference type="ARBA" id="ARBA00022833"/>
    </source>
</evidence>
<evidence type="ECO:0000256" key="6">
    <source>
        <dbReference type="ARBA" id="ARBA00022723"/>
    </source>
</evidence>
<evidence type="ECO:0000256" key="7">
    <source>
        <dbReference type="ARBA" id="ARBA00022801"/>
    </source>
</evidence>
<dbReference type="GO" id="GO:0008270">
    <property type="term" value="F:zinc ion binding"/>
    <property type="evidence" value="ECO:0007669"/>
    <property type="project" value="UniProtKB-UniRule"/>
</dbReference>
<dbReference type="PANTHER" id="PTHR11644">
    <property type="entry name" value="CYTIDINE DEAMINASE"/>
    <property type="match status" value="1"/>
</dbReference>
<feature type="binding site" evidence="14">
    <location>
        <position position="94"/>
    </location>
    <ligand>
        <name>Zn(2+)</name>
        <dbReference type="ChEBI" id="CHEBI:29105"/>
        <note>catalytic</note>
    </ligand>
</feature>
<sequence length="156" mass="16809">MGLMDFPVEKLINAAMAARERAYAPYSKFRVGAAILTREGRYYTGCNIENASYGLTCCAERVALFKAVSNGERDFEAIAVTAGSDEYCAPCGACRQALAEFGEDIKVFMANGRGEYRMQRLAELLPASFGKKALASGSAGTGAEKALTRLIEPVNR</sequence>
<dbReference type="EC" id="3.5.4.5" evidence="4 15"/>
<dbReference type="NCBIfam" id="TIGR01354">
    <property type="entry name" value="cyt_deam_tetra"/>
    <property type="match status" value="1"/>
</dbReference>
<feature type="binding site" evidence="14">
    <location>
        <position position="58"/>
    </location>
    <ligand>
        <name>Zn(2+)</name>
        <dbReference type="ChEBI" id="CHEBI:29105"/>
        <note>catalytic</note>
    </ligand>
</feature>
<dbReference type="PROSITE" id="PS00903">
    <property type="entry name" value="CYT_DCMP_DEAMINASES_1"/>
    <property type="match status" value="1"/>
</dbReference>
<evidence type="ECO:0000256" key="9">
    <source>
        <dbReference type="ARBA" id="ARBA00032005"/>
    </source>
</evidence>
<feature type="active site" description="Proton donor" evidence="12">
    <location>
        <position position="60"/>
    </location>
</feature>
<evidence type="ECO:0000256" key="3">
    <source>
        <dbReference type="ARBA" id="ARBA00006576"/>
    </source>
</evidence>
<keyword evidence="6 14" id="KW-0479">Metal-binding</keyword>
<keyword evidence="8 14" id="KW-0862">Zinc</keyword>
<dbReference type="AlphaFoldDB" id="A5D3W4"/>
<feature type="binding site" evidence="14">
    <location>
        <position position="91"/>
    </location>
    <ligand>
        <name>Zn(2+)</name>
        <dbReference type="ChEBI" id="CHEBI:29105"/>
        <note>catalytic</note>
    </ligand>
</feature>
<dbReference type="KEGG" id="pth:PTH_0894"/>
<evidence type="ECO:0000256" key="15">
    <source>
        <dbReference type="RuleBase" id="RU364006"/>
    </source>
</evidence>
<proteinExistence type="inferred from homology"/>
<dbReference type="InterPro" id="IPR002125">
    <property type="entry name" value="CMP_dCMP_dom"/>
</dbReference>
<keyword evidence="18" id="KW-1185">Reference proteome</keyword>
<feature type="domain" description="CMP/dCMP-type deaminase" evidence="16">
    <location>
        <begin position="6"/>
        <end position="132"/>
    </location>
</feature>
<dbReference type="STRING" id="370438.PTH_0894"/>
<accession>A5D3W4</accession>
<dbReference type="GO" id="GO:0005829">
    <property type="term" value="C:cytosol"/>
    <property type="evidence" value="ECO:0007669"/>
    <property type="project" value="TreeGrafter"/>
</dbReference>
<dbReference type="Pfam" id="PF00383">
    <property type="entry name" value="dCMP_cyt_deam_1"/>
    <property type="match status" value="1"/>
</dbReference>
<dbReference type="PANTHER" id="PTHR11644:SF2">
    <property type="entry name" value="CYTIDINE DEAMINASE"/>
    <property type="match status" value="1"/>
</dbReference>
<evidence type="ECO:0000256" key="5">
    <source>
        <dbReference type="ARBA" id="ARBA00018266"/>
    </source>
</evidence>
<evidence type="ECO:0000256" key="2">
    <source>
        <dbReference type="ARBA" id="ARBA00003949"/>
    </source>
</evidence>
<evidence type="ECO:0000259" key="16">
    <source>
        <dbReference type="PROSITE" id="PS51747"/>
    </source>
</evidence>